<comment type="caution">
    <text evidence="3">The sequence shown here is derived from an EMBL/GenBank/DDBJ whole genome shotgun (WGS) entry which is preliminary data.</text>
</comment>
<dbReference type="AlphaFoldDB" id="A0A4Z2HAX6"/>
<keyword evidence="2" id="KW-0812">Transmembrane</keyword>
<name>A0A4Z2HAX6_9TELE</name>
<keyword evidence="4" id="KW-1185">Reference proteome</keyword>
<evidence type="ECO:0000256" key="2">
    <source>
        <dbReference type="SAM" id="Phobius"/>
    </source>
</evidence>
<reference evidence="3 4" key="1">
    <citation type="submission" date="2019-03" db="EMBL/GenBank/DDBJ databases">
        <title>First draft genome of Liparis tanakae, snailfish: a comprehensive survey of snailfish specific genes.</title>
        <authorList>
            <person name="Kim W."/>
            <person name="Song I."/>
            <person name="Jeong J.-H."/>
            <person name="Kim D."/>
            <person name="Kim S."/>
            <person name="Ryu S."/>
            <person name="Song J.Y."/>
            <person name="Lee S.K."/>
        </authorList>
    </citation>
    <scope>NUCLEOTIDE SEQUENCE [LARGE SCALE GENOMIC DNA]</scope>
    <source>
        <tissue evidence="3">Muscle</tissue>
    </source>
</reference>
<feature type="compositionally biased region" description="Basic and acidic residues" evidence="1">
    <location>
        <begin position="33"/>
        <end position="43"/>
    </location>
</feature>
<evidence type="ECO:0000313" key="4">
    <source>
        <dbReference type="Proteomes" id="UP000314294"/>
    </source>
</evidence>
<dbReference type="EMBL" id="SRLO01000288">
    <property type="protein sequence ID" value="TNN62680.1"/>
    <property type="molecule type" value="Genomic_DNA"/>
</dbReference>
<proteinExistence type="predicted"/>
<feature type="transmembrane region" description="Helical" evidence="2">
    <location>
        <begin position="97"/>
        <end position="116"/>
    </location>
</feature>
<feature type="region of interest" description="Disordered" evidence="1">
    <location>
        <begin position="1"/>
        <end position="89"/>
    </location>
</feature>
<protein>
    <submittedName>
        <fullName evidence="3">Uncharacterized protein</fullName>
    </submittedName>
</protein>
<accession>A0A4Z2HAX6</accession>
<dbReference type="Proteomes" id="UP000314294">
    <property type="component" value="Unassembled WGS sequence"/>
</dbReference>
<organism evidence="3 4">
    <name type="scientific">Liparis tanakae</name>
    <name type="common">Tanaka's snailfish</name>
    <dbReference type="NCBI Taxonomy" id="230148"/>
    <lineage>
        <taxon>Eukaryota</taxon>
        <taxon>Metazoa</taxon>
        <taxon>Chordata</taxon>
        <taxon>Craniata</taxon>
        <taxon>Vertebrata</taxon>
        <taxon>Euteleostomi</taxon>
        <taxon>Actinopterygii</taxon>
        <taxon>Neopterygii</taxon>
        <taxon>Teleostei</taxon>
        <taxon>Neoteleostei</taxon>
        <taxon>Acanthomorphata</taxon>
        <taxon>Eupercaria</taxon>
        <taxon>Perciformes</taxon>
        <taxon>Cottioidei</taxon>
        <taxon>Cottales</taxon>
        <taxon>Liparidae</taxon>
        <taxon>Liparis</taxon>
    </lineage>
</organism>
<evidence type="ECO:0000313" key="3">
    <source>
        <dbReference type="EMBL" id="TNN62680.1"/>
    </source>
</evidence>
<sequence>MELKRCRHLPEEEGKGGGGVGKKKWLIDSNTADEQRDLEELRAGGDTTETGLTPGAESSLPSAPPGQCECESKSVAPGTATGVLAGPPPVPEDVQLLGAYSLFLLGLYLVGLQLIGVTGEPLDQVP</sequence>
<evidence type="ECO:0000256" key="1">
    <source>
        <dbReference type="SAM" id="MobiDB-lite"/>
    </source>
</evidence>
<feature type="compositionally biased region" description="Basic and acidic residues" evidence="1">
    <location>
        <begin position="1"/>
        <end position="15"/>
    </location>
</feature>
<keyword evidence="2" id="KW-1133">Transmembrane helix</keyword>
<keyword evidence="2" id="KW-0472">Membrane</keyword>
<gene>
    <name evidence="3" type="ORF">EYF80_027121</name>
</gene>